<dbReference type="AlphaFoldDB" id="A0A1A8GPI8"/>
<protein>
    <submittedName>
        <fullName evidence="1">Uncharacterized protein</fullName>
    </submittedName>
</protein>
<reference evidence="1" key="2">
    <citation type="submission" date="2016-06" db="EMBL/GenBank/DDBJ databases">
        <title>The genome of a short-lived fish provides insights into sex chromosome evolution and the genetic control of aging.</title>
        <authorList>
            <person name="Reichwald K."/>
            <person name="Felder M."/>
            <person name="Petzold A."/>
            <person name="Koch P."/>
            <person name="Groth M."/>
            <person name="Platzer M."/>
        </authorList>
    </citation>
    <scope>NUCLEOTIDE SEQUENCE</scope>
    <source>
        <tissue evidence="1">Brain</tissue>
    </source>
</reference>
<dbReference type="EMBL" id="HAEC01004841">
    <property type="protein sequence ID" value="SBQ72918.1"/>
    <property type="molecule type" value="Transcribed_RNA"/>
</dbReference>
<gene>
    <name evidence="1" type="primary">Nfu_g_1_006042</name>
</gene>
<feature type="non-terminal residue" evidence="1">
    <location>
        <position position="78"/>
    </location>
</feature>
<reference evidence="1" key="1">
    <citation type="submission" date="2016-05" db="EMBL/GenBank/DDBJ databases">
        <authorList>
            <person name="Lavstsen T."/>
            <person name="Jespersen J.S."/>
        </authorList>
    </citation>
    <scope>NUCLEOTIDE SEQUENCE</scope>
    <source>
        <tissue evidence="1">Brain</tissue>
    </source>
</reference>
<organism evidence="1">
    <name type="scientific">Nothobranchius korthausae</name>
    <dbReference type="NCBI Taxonomy" id="1143690"/>
    <lineage>
        <taxon>Eukaryota</taxon>
        <taxon>Metazoa</taxon>
        <taxon>Chordata</taxon>
        <taxon>Craniata</taxon>
        <taxon>Vertebrata</taxon>
        <taxon>Euteleostomi</taxon>
        <taxon>Actinopterygii</taxon>
        <taxon>Neopterygii</taxon>
        <taxon>Teleostei</taxon>
        <taxon>Neoteleostei</taxon>
        <taxon>Acanthomorphata</taxon>
        <taxon>Ovalentaria</taxon>
        <taxon>Atherinomorphae</taxon>
        <taxon>Cyprinodontiformes</taxon>
        <taxon>Nothobranchiidae</taxon>
        <taxon>Nothobranchius</taxon>
    </lineage>
</organism>
<accession>A0A1A8GPI8</accession>
<evidence type="ECO:0000313" key="1">
    <source>
        <dbReference type="EMBL" id="SBQ72918.1"/>
    </source>
</evidence>
<sequence length="78" mass="7979">FLKTNLLLHFYYCVGDGGTGVKCSPRNRKVAGSSPAQSVAVVVSLGKTLNPPCLLVVVSDVSEALPLPVPPGAAVATM</sequence>
<feature type="non-terminal residue" evidence="1">
    <location>
        <position position="1"/>
    </location>
</feature>
<proteinExistence type="predicted"/>
<name>A0A1A8GPI8_9TELE</name>